<gene>
    <name evidence="7" type="ORF">AB1Y20_019820</name>
</gene>
<name>A0AB34JTD5_PRYPA</name>
<organism evidence="7 8">
    <name type="scientific">Prymnesium parvum</name>
    <name type="common">Toxic golden alga</name>
    <dbReference type="NCBI Taxonomy" id="97485"/>
    <lineage>
        <taxon>Eukaryota</taxon>
        <taxon>Haptista</taxon>
        <taxon>Haptophyta</taxon>
        <taxon>Prymnesiophyceae</taxon>
        <taxon>Prymnesiales</taxon>
        <taxon>Prymnesiaceae</taxon>
        <taxon>Prymnesium</taxon>
    </lineage>
</organism>
<dbReference type="Gene3D" id="1.10.287.1490">
    <property type="match status" value="1"/>
</dbReference>
<keyword evidence="2" id="KW-0963">Cytoplasm</keyword>
<dbReference type="EMBL" id="JBGBPQ010000004">
    <property type="protein sequence ID" value="KAL1524944.1"/>
    <property type="molecule type" value="Genomic_DNA"/>
</dbReference>
<feature type="coiled-coil region" evidence="5">
    <location>
        <begin position="929"/>
        <end position="1026"/>
    </location>
</feature>
<evidence type="ECO:0000256" key="1">
    <source>
        <dbReference type="ARBA" id="ARBA00004114"/>
    </source>
</evidence>
<feature type="coiled-coil region" evidence="5">
    <location>
        <begin position="1188"/>
        <end position="1285"/>
    </location>
</feature>
<keyword evidence="3" id="KW-0206">Cytoskeleton</keyword>
<feature type="region of interest" description="Disordered" evidence="6">
    <location>
        <begin position="762"/>
        <end position="781"/>
    </location>
</feature>
<evidence type="ECO:0000256" key="6">
    <source>
        <dbReference type="SAM" id="MobiDB-lite"/>
    </source>
</evidence>
<accession>A0AB34JTD5</accession>
<feature type="coiled-coil region" evidence="5">
    <location>
        <begin position="1321"/>
        <end position="1348"/>
    </location>
</feature>
<feature type="coiled-coil region" evidence="5">
    <location>
        <begin position="102"/>
        <end position="157"/>
    </location>
</feature>
<comment type="subcellular location">
    <subcellularLocation>
        <location evidence="1">Cytoplasm</location>
        <location evidence="1">Cytoskeleton</location>
        <location evidence="1">Microtubule organizing center</location>
        <location evidence="1">Centrosome</location>
        <location evidence="1">Centriole</location>
    </subcellularLocation>
</comment>
<feature type="coiled-coil region" evidence="5">
    <location>
        <begin position="1062"/>
        <end position="1117"/>
    </location>
</feature>
<keyword evidence="5" id="KW-0175">Coiled coil</keyword>
<reference evidence="7 8" key="1">
    <citation type="journal article" date="2024" name="Science">
        <title>Giant polyketide synthase enzymes in the biosynthesis of giant marine polyether toxins.</title>
        <authorList>
            <person name="Fallon T.R."/>
            <person name="Shende V.V."/>
            <person name="Wierzbicki I.H."/>
            <person name="Pendleton A.L."/>
            <person name="Watervoot N.F."/>
            <person name="Auber R.P."/>
            <person name="Gonzalez D.J."/>
            <person name="Wisecaver J.H."/>
            <person name="Moore B.S."/>
        </authorList>
    </citation>
    <scope>NUCLEOTIDE SEQUENCE [LARGE SCALE GENOMIC DNA]</scope>
    <source>
        <strain evidence="7 8">12B1</strain>
    </source>
</reference>
<dbReference type="InterPro" id="IPR051877">
    <property type="entry name" value="Centriole_BasalBody_StrucProt"/>
</dbReference>
<evidence type="ECO:0000313" key="7">
    <source>
        <dbReference type="EMBL" id="KAL1524944.1"/>
    </source>
</evidence>
<feature type="coiled-coil region" evidence="5">
    <location>
        <begin position="209"/>
        <end position="570"/>
    </location>
</feature>
<evidence type="ECO:0008006" key="9">
    <source>
        <dbReference type="Google" id="ProtNLM"/>
    </source>
</evidence>
<comment type="caution">
    <text evidence="7">The sequence shown here is derived from an EMBL/GenBank/DDBJ whole genome shotgun (WGS) entry which is preliminary data.</text>
</comment>
<feature type="coiled-coil region" evidence="5">
    <location>
        <begin position="1386"/>
        <end position="1455"/>
    </location>
</feature>
<proteinExistence type="inferred from homology"/>
<protein>
    <recommendedName>
        <fullName evidence="9">Centrosomal protein of 162 kDa</fullName>
    </recommendedName>
</protein>
<dbReference type="Proteomes" id="UP001515480">
    <property type="component" value="Unassembled WGS sequence"/>
</dbReference>
<evidence type="ECO:0000313" key="8">
    <source>
        <dbReference type="Proteomes" id="UP001515480"/>
    </source>
</evidence>
<dbReference type="GO" id="GO:0005814">
    <property type="term" value="C:centriole"/>
    <property type="evidence" value="ECO:0007669"/>
    <property type="project" value="UniProtKB-SubCell"/>
</dbReference>
<feature type="coiled-coil region" evidence="5">
    <location>
        <begin position="1496"/>
        <end position="1526"/>
    </location>
</feature>
<feature type="compositionally biased region" description="Basic and acidic residues" evidence="6">
    <location>
        <begin position="765"/>
        <end position="781"/>
    </location>
</feature>
<keyword evidence="8" id="KW-1185">Reference proteome</keyword>
<dbReference type="PANTHER" id="PTHR20544:SF0">
    <property type="entry name" value="NUCLEOPROTEIN TPR_MLP1 DOMAIN-CONTAINING PROTEIN"/>
    <property type="match status" value="1"/>
</dbReference>
<evidence type="ECO:0000256" key="4">
    <source>
        <dbReference type="ARBA" id="ARBA00038123"/>
    </source>
</evidence>
<dbReference type="PANTHER" id="PTHR20544">
    <property type="entry name" value="CENTROSOMAL PROTEIN CEP135"/>
    <property type="match status" value="1"/>
</dbReference>
<feature type="region of interest" description="Disordered" evidence="6">
    <location>
        <begin position="882"/>
        <end position="912"/>
    </location>
</feature>
<evidence type="ECO:0000256" key="3">
    <source>
        <dbReference type="ARBA" id="ARBA00023212"/>
    </source>
</evidence>
<evidence type="ECO:0000256" key="5">
    <source>
        <dbReference type="SAM" id="Coils"/>
    </source>
</evidence>
<sequence>MGEGEVRPPSHTGEAQRYEWLRRRLSELRYDLPLGLESAPLVEALVSDLGHANDRVKALTAQIDAQAQSLILAENTAHPLRKENGRLLRENNQLHMELIRRAEEGEKALKEQKALAARLQKQNNDLTFVNSQQVARVRALEETNSGLRDRFNDALQENGVVLPSGHEVRWHGRKEHMQAHSPVLAASTVAERDGSDSPTTVVGDVAGLLQASEQQVSQLQARLQELQAKATSMEDELLSSKAQLQRREEEIARLARQLESGRDFDKLSLMHVDQSRKEAIAQLNDQVDFLNEQCAAMEGELHTKRLAHVRATQLQTELDGLHAELDDARAQKEDMRSELEHALRAIQALKARDLSYFDMPEIASGGATERAKKAEAEAESLKAAMQEQRKSAADQLGALEERATRAEADASAAREMYAAYQSDKKRLGEQLQELHEDRKSLEAELFETRSRATTCERRMEAQQAELANLAGALKSAQMQCHRCEGEIARLQGERDALERTGSSLRAELEAARQGAVELRSSRAAVDAQQASQRREKEALEMQLAALEATRAEMREEISAYHTQAEQLQTLLGAHEAERHEIVREVDRLTQLLQGERAATASLRTEISSLQHRLQEQQEAGKSLHQVRATPPSSCLPVCLVCTPTSPNRPPQAMKSEREELIEAQMASRRAESDAALLRRQLLELELTRSQLADAQASLNEARGASQQAQAERQQEALRAERLSGQLGVLRTEVDELRASLREAVEERDQLLMLTSELEARSYSTAEERGEAASERDAATARLGRVESELSAARELIRSLQRDSDGGVTARRRLEDELSEAKQQAGFAREDCRRVKQRADGLAEQLERSNSLVEDLRQQLGEAEEGRRACETALEEVQAKLAREKEASHSAEAAAQTFQAQLDSSRAAEREREAEVSQLKSLVSRMDVGRKEIAEKLTATLRKLHEAEQAHQALNNQLEANAQALRERDATIDQLRQVVASLDKERDALLVELDEKAEELSHQRTSCQNATQAAADFERQLSQVREQSMRQAELLAAADCVRSALEERLAEAGRSEARLVSESQETEAELAATADDLRKMIRENQILNEELQRSGQQRENLQRELHLKSSRVMHLEQLTKADEMEKEELLSAYRRLGDESAALRLSMQQTAHERDIMLAQLDGVKQEVAEQQAMSHQTHEENAKLLVDIQAFARQNEQLVAQLAALENALQQEGTERTVMQRELASTRQLLSGLERSRESIQRDAAGASHEITRLQAKLIEATREREAVKQQLELERGRCAQLENLASTLRTTIQRESAAQSETLKEAVSVRTQHRELTESNGQHEVELRMLRQTNEEQKHEIDTLRRALGTASFERDAAARKLEARGEHGSPGRSAEVYQRQCETIKELDADRSRLRLEVERLAQRADATQRQNESLTRQLEQAKEAHALQHAQAASALNALRMAEAERDQAKLELHRPAASDGAAAYSEATDLRRQLAAARTQGAELTALLDSAKLELRSQAKDIETQRAAAQALQHQYDVLLRQHELLLESEHALRFQLNERSDELYSWDDEDTTGHFRVEGDRAFDASFMAELDSLEQASMARAEQLDTVAESLSDLAPHE</sequence>
<evidence type="ECO:0000256" key="2">
    <source>
        <dbReference type="ARBA" id="ARBA00022490"/>
    </source>
</evidence>
<dbReference type="Gene3D" id="1.20.1170.10">
    <property type="match status" value="1"/>
</dbReference>
<comment type="similarity">
    <text evidence="4">Belongs to the CEP135/TSGA10 family.</text>
</comment>